<feature type="transmembrane region" description="Helical" evidence="1">
    <location>
        <begin position="98"/>
        <end position="115"/>
    </location>
</feature>
<dbReference type="EMBL" id="CP037423">
    <property type="protein sequence ID" value="QDV42606.1"/>
    <property type="molecule type" value="Genomic_DNA"/>
</dbReference>
<gene>
    <name evidence="2" type="ORF">Enr13x_24540</name>
</gene>
<reference evidence="2 3" key="1">
    <citation type="submission" date="2019-03" db="EMBL/GenBank/DDBJ databases">
        <title>Deep-cultivation of Planctomycetes and their phenomic and genomic characterization uncovers novel biology.</title>
        <authorList>
            <person name="Wiegand S."/>
            <person name="Jogler M."/>
            <person name="Boedeker C."/>
            <person name="Pinto D."/>
            <person name="Vollmers J."/>
            <person name="Rivas-Marin E."/>
            <person name="Kohn T."/>
            <person name="Peeters S.H."/>
            <person name="Heuer A."/>
            <person name="Rast P."/>
            <person name="Oberbeckmann S."/>
            <person name="Bunk B."/>
            <person name="Jeske O."/>
            <person name="Meyerdierks A."/>
            <person name="Storesund J.E."/>
            <person name="Kallscheuer N."/>
            <person name="Luecker S."/>
            <person name="Lage O.M."/>
            <person name="Pohl T."/>
            <person name="Merkel B.J."/>
            <person name="Hornburger P."/>
            <person name="Mueller R.-W."/>
            <person name="Bruemmer F."/>
            <person name="Labrenz M."/>
            <person name="Spormann A.M."/>
            <person name="Op den Camp H."/>
            <person name="Overmann J."/>
            <person name="Amann R."/>
            <person name="Jetten M.S.M."/>
            <person name="Mascher T."/>
            <person name="Medema M.H."/>
            <person name="Devos D.P."/>
            <person name="Kaster A.-K."/>
            <person name="Ovreas L."/>
            <person name="Rohde M."/>
            <person name="Galperin M.Y."/>
            <person name="Jogler C."/>
        </authorList>
    </citation>
    <scope>NUCLEOTIDE SEQUENCE [LARGE SCALE GENOMIC DNA]</scope>
    <source>
        <strain evidence="2 3">Enr13</strain>
    </source>
</reference>
<dbReference type="OrthoDB" id="249639at2"/>
<evidence type="ECO:0000313" key="2">
    <source>
        <dbReference type="EMBL" id="QDV42606.1"/>
    </source>
</evidence>
<dbReference type="KEGG" id="snep:Enr13x_24540"/>
<feature type="transmembrane region" description="Helical" evidence="1">
    <location>
        <begin position="281"/>
        <end position="305"/>
    </location>
</feature>
<evidence type="ECO:0000256" key="1">
    <source>
        <dbReference type="SAM" id="Phobius"/>
    </source>
</evidence>
<dbReference type="Proteomes" id="UP000319004">
    <property type="component" value="Chromosome"/>
</dbReference>
<dbReference type="AlphaFoldDB" id="A0A518HP34"/>
<accession>A0A518HP34</accession>
<keyword evidence="1" id="KW-0812">Transmembrane</keyword>
<feature type="transmembrane region" description="Helical" evidence="1">
    <location>
        <begin position="196"/>
        <end position="220"/>
    </location>
</feature>
<protein>
    <submittedName>
        <fullName evidence="2">Uncharacterized protein</fullName>
    </submittedName>
</protein>
<feature type="transmembrane region" description="Helical" evidence="1">
    <location>
        <begin position="151"/>
        <end position="175"/>
    </location>
</feature>
<name>A0A518HP34_9BACT</name>
<organism evidence="2 3">
    <name type="scientific">Stieleria neptunia</name>
    <dbReference type="NCBI Taxonomy" id="2527979"/>
    <lineage>
        <taxon>Bacteria</taxon>
        <taxon>Pseudomonadati</taxon>
        <taxon>Planctomycetota</taxon>
        <taxon>Planctomycetia</taxon>
        <taxon>Pirellulales</taxon>
        <taxon>Pirellulaceae</taxon>
        <taxon>Stieleria</taxon>
    </lineage>
</organism>
<keyword evidence="1" id="KW-0472">Membrane</keyword>
<dbReference type="RefSeq" id="WP_145386199.1">
    <property type="nucleotide sequence ID" value="NZ_CP037423.1"/>
</dbReference>
<keyword evidence="3" id="KW-1185">Reference proteome</keyword>
<evidence type="ECO:0000313" key="3">
    <source>
        <dbReference type="Proteomes" id="UP000319004"/>
    </source>
</evidence>
<proteinExistence type="predicted"/>
<feature type="transmembrane region" description="Helical" evidence="1">
    <location>
        <begin position="248"/>
        <end position="269"/>
    </location>
</feature>
<keyword evidence="1" id="KW-1133">Transmembrane helix</keyword>
<sequence>MIRDCYTRWTEFWFSPSPVASLRHVRGGLCLVAAIYFASALGDVETWFARGAPASSSNLATFFRTAELTSDARWMISPLFIWDALAGESALGESAPVYRLYLLVGIGLAVFVAVGDRLAPWKLPAKLGALGESSWPSVLLWVWFVGWANRIVLLAGTLEPLLSLSLAAVAIAPVGRLRSDQETPQPLSWRTTLAERLLSVQATSIALITTATLFASPVWWNGTGAYALVAPAEDRLFTVTGTFYETPLVYELLTALIVCVLPVGIFLAWKPATRKLGIAMVVAWCGVVGLLSANLLYAATLGILATTIGRKESFRASAGAIGAKTLDNGSTETSR</sequence>